<dbReference type="RefSeq" id="WP_021827428.1">
    <property type="nucleotide sequence ID" value="NZ_AWTR02000022.1"/>
</dbReference>
<comment type="caution">
    <text evidence="2">The sequence shown here is derived from an EMBL/GenBank/DDBJ whole genome shotgun (WGS) entry which is preliminary data.</text>
</comment>
<keyword evidence="3" id="KW-1185">Reference proteome</keyword>
<proteinExistence type="predicted"/>
<accession>W6TEG1</accession>
<evidence type="ECO:0000313" key="2">
    <source>
        <dbReference type="EMBL" id="ETZ07628.1"/>
    </source>
</evidence>
<feature type="signal peptide" evidence="1">
    <location>
        <begin position="1"/>
        <end position="21"/>
    </location>
</feature>
<gene>
    <name evidence="2" type="ORF">P618_200167</name>
</gene>
<dbReference type="Proteomes" id="UP000019112">
    <property type="component" value="Unassembled WGS sequence"/>
</dbReference>
<organism evidence="2 3">
    <name type="scientific">Holospora obtusa F1</name>
    <dbReference type="NCBI Taxonomy" id="1399147"/>
    <lineage>
        <taxon>Bacteria</taxon>
        <taxon>Pseudomonadati</taxon>
        <taxon>Pseudomonadota</taxon>
        <taxon>Alphaproteobacteria</taxon>
        <taxon>Holosporales</taxon>
        <taxon>Holosporaceae</taxon>
        <taxon>Holospora</taxon>
    </lineage>
</organism>
<feature type="chain" id="PRO_5004884082" evidence="1">
    <location>
        <begin position="22"/>
        <end position="147"/>
    </location>
</feature>
<keyword evidence="1" id="KW-0732">Signal</keyword>
<protein>
    <submittedName>
        <fullName evidence="2">Uncharacterized protein</fullName>
    </submittedName>
</protein>
<evidence type="ECO:0000256" key="1">
    <source>
        <dbReference type="SAM" id="SignalP"/>
    </source>
</evidence>
<sequence>MNKLFYKLFFISFMWLNNSFAPPPTDNVQKAKDDAPLFSTSFKNFLEGPVRRYIYAAHNAFPQRDILYDSTYNQMRENIVKQFLLLSAEEKELFFNYLKPDFNKFISTKDYIRIQNHIKEEDNFLPVDNFFAVYKLFELLGKKYLNI</sequence>
<reference evidence="2 3" key="1">
    <citation type="journal article" date="2014" name="FEMS Microbiol. Lett.">
        <title>Draft genome sequences of three Holospora species (Holospora obtusa, Holospora undulata, and Holospora elegans), endonuclear symbiotic bacteria of the ciliate Paramecium caudatum.</title>
        <authorList>
            <person name="Dohra H."/>
            <person name="Tanaka K."/>
            <person name="Suzuki T."/>
            <person name="Fujishima M."/>
            <person name="Suzuki H."/>
        </authorList>
    </citation>
    <scope>NUCLEOTIDE SEQUENCE [LARGE SCALE GENOMIC DNA]</scope>
    <source>
        <strain evidence="2 3">F1</strain>
    </source>
</reference>
<dbReference type="EMBL" id="AWTR02000022">
    <property type="protein sequence ID" value="ETZ07628.1"/>
    <property type="molecule type" value="Genomic_DNA"/>
</dbReference>
<dbReference type="AlphaFoldDB" id="W6TEG1"/>
<name>W6TEG1_HOLOB</name>
<evidence type="ECO:0000313" key="3">
    <source>
        <dbReference type="Proteomes" id="UP000019112"/>
    </source>
</evidence>